<reference evidence="13" key="1">
    <citation type="submission" date="2017-01" db="EMBL/GenBank/DDBJ databases">
        <authorList>
            <person name="Wang Y."/>
            <person name="White M."/>
            <person name="Kvist S."/>
            <person name="Moncalvo J.-M."/>
        </authorList>
    </citation>
    <scope>NUCLEOTIDE SEQUENCE [LARGE SCALE GENOMIC DNA]</scope>
    <source>
        <strain evidence="13">COL-18-3</strain>
    </source>
</reference>
<keyword evidence="9" id="KW-0539">Nucleus</keyword>
<feature type="domain" description="Transcription factor Iwr1" evidence="11">
    <location>
        <begin position="216"/>
        <end position="282"/>
    </location>
</feature>
<dbReference type="InterPro" id="IPR040218">
    <property type="entry name" value="SLC7A6OS"/>
</dbReference>
<comment type="subcellular location">
    <subcellularLocation>
        <location evidence="3">Cytoplasm</location>
    </subcellularLocation>
    <subcellularLocation>
        <location evidence="2">Nucleus</location>
    </subcellularLocation>
</comment>
<dbReference type="GO" id="GO:0032502">
    <property type="term" value="P:developmental process"/>
    <property type="evidence" value="ECO:0007669"/>
    <property type="project" value="TreeGrafter"/>
</dbReference>
<evidence type="ECO:0000256" key="7">
    <source>
        <dbReference type="ARBA" id="ARBA00022490"/>
    </source>
</evidence>
<evidence type="ECO:0000256" key="2">
    <source>
        <dbReference type="ARBA" id="ARBA00004123"/>
    </source>
</evidence>
<evidence type="ECO:0000256" key="10">
    <source>
        <dbReference type="SAM" id="MobiDB-lite"/>
    </source>
</evidence>
<feature type="compositionally biased region" description="Basic and acidic residues" evidence="10">
    <location>
        <begin position="120"/>
        <end position="134"/>
    </location>
</feature>
<evidence type="ECO:0000256" key="4">
    <source>
        <dbReference type="ARBA" id="ARBA00010218"/>
    </source>
</evidence>
<evidence type="ECO:0000313" key="13">
    <source>
        <dbReference type="Proteomes" id="UP000188320"/>
    </source>
</evidence>
<organism evidence="12 13">
    <name type="scientific">Zancudomyces culisetae</name>
    <name type="common">Gut fungus</name>
    <name type="synonym">Smittium culisetae</name>
    <dbReference type="NCBI Taxonomy" id="1213189"/>
    <lineage>
        <taxon>Eukaryota</taxon>
        <taxon>Fungi</taxon>
        <taxon>Fungi incertae sedis</taxon>
        <taxon>Zoopagomycota</taxon>
        <taxon>Kickxellomycotina</taxon>
        <taxon>Harpellomycetes</taxon>
        <taxon>Harpellales</taxon>
        <taxon>Legeriomycetaceae</taxon>
        <taxon>Zancudomyces</taxon>
    </lineage>
</organism>
<accession>A0A1R1PDF9</accession>
<dbReference type="Proteomes" id="UP000188320">
    <property type="component" value="Unassembled WGS sequence"/>
</dbReference>
<dbReference type="PANTHER" id="PTHR31196:SF2">
    <property type="entry name" value="RNA POLYMERASE II NUCLEAR LOCALIZATION PROTEIN SLC7A6OS-RELATED"/>
    <property type="match status" value="1"/>
</dbReference>
<dbReference type="GO" id="GO:0005634">
    <property type="term" value="C:nucleus"/>
    <property type="evidence" value="ECO:0007669"/>
    <property type="project" value="UniProtKB-SubCell"/>
</dbReference>
<evidence type="ECO:0000256" key="3">
    <source>
        <dbReference type="ARBA" id="ARBA00004496"/>
    </source>
</evidence>
<keyword evidence="7" id="KW-0963">Cytoplasm</keyword>
<dbReference type="InterPro" id="IPR013883">
    <property type="entry name" value="TF_Iwr1_dom"/>
</dbReference>
<feature type="region of interest" description="Disordered" evidence="10">
    <location>
        <begin position="257"/>
        <end position="310"/>
    </location>
</feature>
<dbReference type="AlphaFoldDB" id="A0A1R1PDF9"/>
<comment type="function">
    <text evidence="1">Directs RNA polymerase II nuclear import.</text>
</comment>
<evidence type="ECO:0000256" key="5">
    <source>
        <dbReference type="ARBA" id="ARBA00017036"/>
    </source>
</evidence>
<feature type="region of interest" description="Disordered" evidence="10">
    <location>
        <begin position="70"/>
        <end position="134"/>
    </location>
</feature>
<feature type="compositionally biased region" description="Acidic residues" evidence="10">
    <location>
        <begin position="292"/>
        <end position="310"/>
    </location>
</feature>
<gene>
    <name evidence="12" type="ORF">AX774_g7651</name>
</gene>
<evidence type="ECO:0000313" key="12">
    <source>
        <dbReference type="EMBL" id="OMH78948.1"/>
    </source>
</evidence>
<protein>
    <recommendedName>
        <fullName evidence="5">Probable RNA polymerase II nuclear localization protein SLC7A6OS</fullName>
    </recommendedName>
</protein>
<feature type="compositionally biased region" description="Basic and acidic residues" evidence="10">
    <location>
        <begin position="70"/>
        <end position="104"/>
    </location>
</feature>
<dbReference type="Pfam" id="PF08574">
    <property type="entry name" value="Iwr1"/>
    <property type="match status" value="1"/>
</dbReference>
<sequence length="310" mass="35449">MGDNEADSMNFGHSSYGLERFAVLRVKRKREAEPVEGFDENLPSFFKLVNTIPSRDFDKENIINELKKHTENDELKEQPELTQKDDIKNTSLSHDKKGIKRSADELSTGVGASYDVNTESEYRSKKHERDLENTAQSKKIEFFDAVLQHGKRQKKFWKVVDFNEENANTNAESDEDSEVDESMKTLMSMLREHLSVTQGSNYTVGNETVSGGDGEDEYVYDLYYGTSLANSEDPEIFTSSKLATLYWEAGGAVFLDEGGTDSDFDSEDSNDENYYTNEYPDEPGISDREYNTDSEYENGYSDDSEYEEYY</sequence>
<evidence type="ECO:0000256" key="8">
    <source>
        <dbReference type="ARBA" id="ARBA00022927"/>
    </source>
</evidence>
<feature type="compositionally biased region" description="Acidic residues" evidence="10">
    <location>
        <begin position="258"/>
        <end position="271"/>
    </location>
</feature>
<comment type="caution">
    <text evidence="12">The sequence shown here is derived from an EMBL/GenBank/DDBJ whole genome shotgun (WGS) entry which is preliminary data.</text>
</comment>
<keyword evidence="13" id="KW-1185">Reference proteome</keyword>
<dbReference type="PANTHER" id="PTHR31196">
    <property type="entry name" value="RNA POLYMERASE II NUCLEAR LOCALIZATION PROTEIN SLC7A6OS-RELATED"/>
    <property type="match status" value="1"/>
</dbReference>
<dbReference type="GO" id="GO:0015031">
    <property type="term" value="P:protein transport"/>
    <property type="evidence" value="ECO:0007669"/>
    <property type="project" value="UniProtKB-KW"/>
</dbReference>
<evidence type="ECO:0000256" key="9">
    <source>
        <dbReference type="ARBA" id="ARBA00023242"/>
    </source>
</evidence>
<name>A0A1R1PDF9_ZANCU</name>
<evidence type="ECO:0000259" key="11">
    <source>
        <dbReference type="Pfam" id="PF08574"/>
    </source>
</evidence>
<evidence type="ECO:0000256" key="6">
    <source>
        <dbReference type="ARBA" id="ARBA00022448"/>
    </source>
</evidence>
<dbReference type="GO" id="GO:0005737">
    <property type="term" value="C:cytoplasm"/>
    <property type="evidence" value="ECO:0007669"/>
    <property type="project" value="UniProtKB-SubCell"/>
</dbReference>
<evidence type="ECO:0000256" key="1">
    <source>
        <dbReference type="ARBA" id="ARBA00003202"/>
    </source>
</evidence>
<proteinExistence type="inferred from homology"/>
<dbReference type="OrthoDB" id="6255506at2759"/>
<comment type="similarity">
    <text evidence="4">Belongs to the IWR1/SLC7A6OS family.</text>
</comment>
<keyword evidence="8" id="KW-0653">Protein transport</keyword>
<dbReference type="EMBL" id="LSSK01001721">
    <property type="protein sequence ID" value="OMH78948.1"/>
    <property type="molecule type" value="Genomic_DNA"/>
</dbReference>
<keyword evidence="6" id="KW-0813">Transport</keyword>